<dbReference type="EMBL" id="GGEC01059428">
    <property type="protein sequence ID" value="MBX39912.1"/>
    <property type="molecule type" value="Transcribed_RNA"/>
</dbReference>
<proteinExistence type="predicted"/>
<evidence type="ECO:0000313" key="1">
    <source>
        <dbReference type="EMBL" id="MBX39912.1"/>
    </source>
</evidence>
<name>A0A2P2NBS9_RHIMU</name>
<dbReference type="AlphaFoldDB" id="A0A2P2NBS9"/>
<protein>
    <submittedName>
        <fullName evidence="1">Uncharacterized protein</fullName>
    </submittedName>
</protein>
<reference evidence="1" key="1">
    <citation type="submission" date="2018-02" db="EMBL/GenBank/DDBJ databases">
        <title>Rhizophora mucronata_Transcriptome.</title>
        <authorList>
            <person name="Meera S.P."/>
            <person name="Sreeshan A."/>
            <person name="Augustine A."/>
        </authorList>
    </citation>
    <scope>NUCLEOTIDE SEQUENCE</scope>
    <source>
        <tissue evidence="1">Leaf</tissue>
    </source>
</reference>
<accession>A0A2P2NBS9</accession>
<sequence>MILFIQFGVPFQSFCVHDLMAVSYKQDWIIYA</sequence>
<organism evidence="1">
    <name type="scientific">Rhizophora mucronata</name>
    <name type="common">Asiatic mangrove</name>
    <dbReference type="NCBI Taxonomy" id="61149"/>
    <lineage>
        <taxon>Eukaryota</taxon>
        <taxon>Viridiplantae</taxon>
        <taxon>Streptophyta</taxon>
        <taxon>Embryophyta</taxon>
        <taxon>Tracheophyta</taxon>
        <taxon>Spermatophyta</taxon>
        <taxon>Magnoliopsida</taxon>
        <taxon>eudicotyledons</taxon>
        <taxon>Gunneridae</taxon>
        <taxon>Pentapetalae</taxon>
        <taxon>rosids</taxon>
        <taxon>fabids</taxon>
        <taxon>Malpighiales</taxon>
        <taxon>Rhizophoraceae</taxon>
        <taxon>Rhizophora</taxon>
    </lineage>
</organism>